<dbReference type="Gene3D" id="1.10.20.10">
    <property type="entry name" value="Histone, subunit A"/>
    <property type="match status" value="1"/>
</dbReference>
<sequence>MPTRKLISTIDQQGTYYRIDPAQPNTAIPVSTEAVRNEPHLEMYKDLGVLRLEQLLRKTGTRALMTLVTAHVLKYESKLSNPVVVACLNRPQIVLDRSCKLCRHRGSSTLEAKDVSFVLEHYYKMPKVVRGSGMATTVKTEVDVHNVDSGVSQRADFTAHNQRLALIEKTLKKS</sequence>
<dbReference type="GO" id="GO:0005669">
    <property type="term" value="C:transcription factor TFIID complex"/>
    <property type="evidence" value="ECO:0007669"/>
    <property type="project" value="InterPro"/>
</dbReference>
<evidence type="ECO:0000259" key="2">
    <source>
        <dbReference type="Pfam" id="PF03847"/>
    </source>
</evidence>
<name>A0A183UUE7_TOXCA</name>
<evidence type="ECO:0000313" key="4">
    <source>
        <dbReference type="Proteomes" id="UP000050794"/>
    </source>
</evidence>
<dbReference type="InterPro" id="IPR003228">
    <property type="entry name" value="TFIID_TAF12_dom"/>
</dbReference>
<dbReference type="SUPFAM" id="SSF47113">
    <property type="entry name" value="Histone-fold"/>
    <property type="match status" value="1"/>
</dbReference>
<accession>A0A183UUE7</accession>
<protein>
    <recommendedName>
        <fullName evidence="1">Transcription initiation factor TFIID subunit 12</fullName>
    </recommendedName>
</protein>
<evidence type="ECO:0000256" key="1">
    <source>
        <dbReference type="ARBA" id="ARBA00017484"/>
    </source>
</evidence>
<organism evidence="4 5">
    <name type="scientific">Toxocara canis</name>
    <name type="common">Canine roundworm</name>
    <dbReference type="NCBI Taxonomy" id="6265"/>
    <lineage>
        <taxon>Eukaryota</taxon>
        <taxon>Metazoa</taxon>
        <taxon>Ecdysozoa</taxon>
        <taxon>Nematoda</taxon>
        <taxon>Chromadorea</taxon>
        <taxon>Rhabditida</taxon>
        <taxon>Spirurina</taxon>
        <taxon>Ascaridomorpha</taxon>
        <taxon>Ascaridoidea</taxon>
        <taxon>Toxocaridae</taxon>
        <taxon>Toxocara</taxon>
    </lineage>
</organism>
<feature type="domain" description="Transcription initiation factor TFIID subunit 12" evidence="2">
    <location>
        <begin position="94"/>
        <end position="125"/>
    </location>
</feature>
<proteinExistence type="predicted"/>
<dbReference type="InterPro" id="IPR009072">
    <property type="entry name" value="Histone-fold"/>
</dbReference>
<gene>
    <name evidence="3" type="ORF">TCNE_LOCUS12117</name>
</gene>
<keyword evidence="4" id="KW-1185">Reference proteome</keyword>
<reference evidence="5" key="1">
    <citation type="submission" date="2016-06" db="UniProtKB">
        <authorList>
            <consortium name="WormBaseParasite"/>
        </authorList>
    </citation>
    <scope>IDENTIFICATION</scope>
</reference>
<dbReference type="GO" id="GO:0006352">
    <property type="term" value="P:DNA-templated transcription initiation"/>
    <property type="evidence" value="ECO:0007669"/>
    <property type="project" value="InterPro"/>
</dbReference>
<evidence type="ECO:0000313" key="5">
    <source>
        <dbReference type="WBParaSite" id="TCNE_0001211701-mRNA-1"/>
    </source>
</evidence>
<dbReference type="Proteomes" id="UP000050794">
    <property type="component" value="Unassembled WGS sequence"/>
</dbReference>
<dbReference type="AlphaFoldDB" id="A0A183UUE7"/>
<dbReference type="WBParaSite" id="TCNE_0001211701-mRNA-1">
    <property type="protein sequence ID" value="TCNE_0001211701-mRNA-1"/>
    <property type="gene ID" value="TCNE_0001211701"/>
</dbReference>
<dbReference type="GO" id="GO:0046982">
    <property type="term" value="F:protein heterodimerization activity"/>
    <property type="evidence" value="ECO:0007669"/>
    <property type="project" value="InterPro"/>
</dbReference>
<dbReference type="EMBL" id="UYWY01021124">
    <property type="protein sequence ID" value="VDM43438.1"/>
    <property type="molecule type" value="Genomic_DNA"/>
</dbReference>
<dbReference type="Pfam" id="PF03847">
    <property type="entry name" value="TFIID_20kDa"/>
    <property type="match status" value="1"/>
</dbReference>
<evidence type="ECO:0000313" key="3">
    <source>
        <dbReference type="EMBL" id="VDM43438.1"/>
    </source>
</evidence>
<reference evidence="3 4" key="2">
    <citation type="submission" date="2018-11" db="EMBL/GenBank/DDBJ databases">
        <authorList>
            <consortium name="Pathogen Informatics"/>
        </authorList>
    </citation>
    <scope>NUCLEOTIDE SEQUENCE [LARGE SCALE GENOMIC DNA]</scope>
</reference>